<evidence type="ECO:0000313" key="2">
    <source>
        <dbReference type="EMBL" id="TMQ72048.1"/>
    </source>
</evidence>
<protein>
    <submittedName>
        <fullName evidence="2">Uncharacterized protein</fullName>
    </submittedName>
</protein>
<proteinExistence type="predicted"/>
<evidence type="ECO:0000256" key="1">
    <source>
        <dbReference type="SAM" id="SignalP"/>
    </source>
</evidence>
<dbReference type="EMBL" id="VBPA01000081">
    <property type="protein sequence ID" value="TMQ72048.1"/>
    <property type="molecule type" value="Genomic_DNA"/>
</dbReference>
<accession>A0A538U836</accession>
<reference evidence="2 3" key="1">
    <citation type="journal article" date="2019" name="Nat. Microbiol.">
        <title>Mediterranean grassland soil C-N compound turnover is dependent on rainfall and depth, and is mediated by genomically divergent microorganisms.</title>
        <authorList>
            <person name="Diamond S."/>
            <person name="Andeer P.F."/>
            <person name="Li Z."/>
            <person name="Crits-Christoph A."/>
            <person name="Burstein D."/>
            <person name="Anantharaman K."/>
            <person name="Lane K.R."/>
            <person name="Thomas B.C."/>
            <person name="Pan C."/>
            <person name="Northen T.R."/>
            <person name="Banfield J.F."/>
        </authorList>
    </citation>
    <scope>NUCLEOTIDE SEQUENCE [LARGE SCALE GENOMIC DNA]</scope>
    <source>
        <strain evidence="2">WS_10</strain>
    </source>
</reference>
<feature type="signal peptide" evidence="1">
    <location>
        <begin position="1"/>
        <end position="27"/>
    </location>
</feature>
<keyword evidence="1" id="KW-0732">Signal</keyword>
<comment type="caution">
    <text evidence="2">The sequence shown here is derived from an EMBL/GenBank/DDBJ whole genome shotgun (WGS) entry which is preliminary data.</text>
</comment>
<sequence>MNTAGLLGRIRLLAPLALLCAATLARAESEPSTERTLSPYFVVEGGDSKTDRLPLLGTSVTVRIAGV</sequence>
<dbReference type="AlphaFoldDB" id="A0A538U836"/>
<organism evidence="2 3">
    <name type="scientific">Eiseniibacteriota bacterium</name>
    <dbReference type="NCBI Taxonomy" id="2212470"/>
    <lineage>
        <taxon>Bacteria</taxon>
        <taxon>Candidatus Eiseniibacteriota</taxon>
    </lineage>
</organism>
<dbReference type="Proteomes" id="UP000319836">
    <property type="component" value="Unassembled WGS sequence"/>
</dbReference>
<name>A0A538U836_UNCEI</name>
<feature type="non-terminal residue" evidence="2">
    <location>
        <position position="67"/>
    </location>
</feature>
<gene>
    <name evidence="2" type="ORF">E6K80_03875</name>
</gene>
<evidence type="ECO:0000313" key="3">
    <source>
        <dbReference type="Proteomes" id="UP000319836"/>
    </source>
</evidence>
<feature type="chain" id="PRO_5021770125" evidence="1">
    <location>
        <begin position="28"/>
        <end position="67"/>
    </location>
</feature>